<dbReference type="CDD" id="cd00564">
    <property type="entry name" value="TMP_TenI"/>
    <property type="match status" value="1"/>
</dbReference>
<keyword evidence="2" id="KW-0784">Thiamine biosynthesis</keyword>
<name>A0A0P1HBE2_9RHOB</name>
<sequence>MGSPADAPEQPQIYLISPPSFELGKFPGLLARVLDQVDVACVRLDLASRDQDTLSRAGDALREVTMERDVALVISDHQILAERLGLDGVHLTDASKSVRAARKALGPDAIVGCFCGASQHDGMVAGEAGADYVSFGPVGTSGLGDGARAEADLFEWWSKMIEVPVVAEGGLTEDLVRSIAPNTDFFGIGDEIWHAEDPLAALKTLMRAMG</sequence>
<dbReference type="EMBL" id="CYSR01000030">
    <property type="protein sequence ID" value="CUI00781.1"/>
    <property type="molecule type" value="Genomic_DNA"/>
</dbReference>
<dbReference type="Proteomes" id="UP000051326">
    <property type="component" value="Unassembled WGS sequence"/>
</dbReference>
<evidence type="ECO:0000256" key="2">
    <source>
        <dbReference type="ARBA" id="ARBA00022977"/>
    </source>
</evidence>
<dbReference type="InterPro" id="IPR013785">
    <property type="entry name" value="Aldolase_TIM"/>
</dbReference>
<evidence type="ECO:0000313" key="5">
    <source>
        <dbReference type="Proteomes" id="UP000051326"/>
    </source>
</evidence>
<dbReference type="RefSeq" id="WP_058286829.1">
    <property type="nucleotide sequence ID" value="NZ_CP081044.1"/>
</dbReference>
<dbReference type="GO" id="GO:0005737">
    <property type="term" value="C:cytoplasm"/>
    <property type="evidence" value="ECO:0007669"/>
    <property type="project" value="TreeGrafter"/>
</dbReference>
<dbReference type="GO" id="GO:0009228">
    <property type="term" value="P:thiamine biosynthetic process"/>
    <property type="evidence" value="ECO:0007669"/>
    <property type="project" value="UniProtKB-KW"/>
</dbReference>
<gene>
    <name evidence="4" type="ORF">PHA8399_02916</name>
</gene>
<dbReference type="Gene3D" id="3.20.20.70">
    <property type="entry name" value="Aldolase class I"/>
    <property type="match status" value="1"/>
</dbReference>
<dbReference type="InterPro" id="IPR022998">
    <property type="entry name" value="ThiamineP_synth_TenI"/>
</dbReference>
<evidence type="ECO:0000256" key="1">
    <source>
        <dbReference type="ARBA" id="ARBA00004948"/>
    </source>
</evidence>
<proteinExistence type="predicted"/>
<comment type="pathway">
    <text evidence="1">Cofactor biosynthesis; thiamine diphosphate biosynthesis.</text>
</comment>
<evidence type="ECO:0000259" key="3">
    <source>
        <dbReference type="Pfam" id="PF02581"/>
    </source>
</evidence>
<evidence type="ECO:0000313" key="4">
    <source>
        <dbReference type="EMBL" id="CUI00781.1"/>
    </source>
</evidence>
<dbReference type="SUPFAM" id="SSF51391">
    <property type="entry name" value="Thiamin phosphate synthase"/>
    <property type="match status" value="1"/>
</dbReference>
<protein>
    <submittedName>
        <fullName evidence="4">Thiamine-phosphate pyrophosphorylase</fullName>
    </submittedName>
</protein>
<reference evidence="4 5" key="1">
    <citation type="submission" date="2015-09" db="EMBL/GenBank/DDBJ databases">
        <authorList>
            <consortium name="Swine Surveillance"/>
        </authorList>
    </citation>
    <scope>NUCLEOTIDE SEQUENCE [LARGE SCALE GENOMIC DNA]</scope>
    <source>
        <strain evidence="4 5">CECT 8399</strain>
    </source>
</reference>
<dbReference type="PANTHER" id="PTHR20857">
    <property type="entry name" value="THIAMINE-PHOSPHATE PYROPHOSPHORYLASE"/>
    <property type="match status" value="1"/>
</dbReference>
<feature type="domain" description="Thiamine phosphate synthase/TenI" evidence="3">
    <location>
        <begin position="13"/>
        <end position="180"/>
    </location>
</feature>
<dbReference type="InterPro" id="IPR036206">
    <property type="entry name" value="ThiamineP_synth_sf"/>
</dbReference>
<accession>A0A0P1HBE2</accession>
<dbReference type="Pfam" id="PF02581">
    <property type="entry name" value="TMP-TENI"/>
    <property type="match status" value="1"/>
</dbReference>
<dbReference type="STRING" id="1396826.PHA8399_02916"/>
<dbReference type="PANTHER" id="PTHR20857:SF15">
    <property type="entry name" value="THIAMINE-PHOSPHATE SYNTHASE"/>
    <property type="match status" value="1"/>
</dbReference>
<dbReference type="AlphaFoldDB" id="A0A0P1HBE2"/>
<organism evidence="4 5">
    <name type="scientific">Leisingera aquaemixtae</name>
    <dbReference type="NCBI Taxonomy" id="1396826"/>
    <lineage>
        <taxon>Bacteria</taxon>
        <taxon>Pseudomonadati</taxon>
        <taxon>Pseudomonadota</taxon>
        <taxon>Alphaproteobacteria</taxon>
        <taxon>Rhodobacterales</taxon>
        <taxon>Roseobacteraceae</taxon>
        <taxon>Leisingera</taxon>
    </lineage>
</organism>
<dbReference type="GO" id="GO:0004789">
    <property type="term" value="F:thiamine-phosphate diphosphorylase activity"/>
    <property type="evidence" value="ECO:0007669"/>
    <property type="project" value="TreeGrafter"/>
</dbReference>